<keyword evidence="1" id="KW-1133">Transmembrane helix</keyword>
<dbReference type="AlphaFoldDB" id="A0A9D2E5L9"/>
<name>A0A9D2E5L9_9FIRM</name>
<dbReference type="EMBL" id="DXBV01000083">
    <property type="protein sequence ID" value="HIZ31242.1"/>
    <property type="molecule type" value="Genomic_DNA"/>
</dbReference>
<protein>
    <submittedName>
        <fullName evidence="2">Transcriptional regulator</fullName>
    </submittedName>
</protein>
<feature type="transmembrane region" description="Helical" evidence="1">
    <location>
        <begin position="78"/>
        <end position="100"/>
    </location>
</feature>
<feature type="transmembrane region" description="Helical" evidence="1">
    <location>
        <begin position="49"/>
        <end position="72"/>
    </location>
</feature>
<keyword evidence="1" id="KW-0812">Transmembrane</keyword>
<accession>A0A9D2E5L9</accession>
<evidence type="ECO:0000256" key="1">
    <source>
        <dbReference type="SAM" id="Phobius"/>
    </source>
</evidence>
<organism evidence="2 3">
    <name type="scientific">Candidatus Allofournierella merdipullorum</name>
    <dbReference type="NCBI Taxonomy" id="2838595"/>
    <lineage>
        <taxon>Bacteria</taxon>
        <taxon>Bacillati</taxon>
        <taxon>Bacillota</taxon>
        <taxon>Clostridia</taxon>
        <taxon>Eubacteriales</taxon>
        <taxon>Oscillospiraceae</taxon>
        <taxon>Allofournierella</taxon>
    </lineage>
</organism>
<proteinExistence type="predicted"/>
<evidence type="ECO:0000313" key="2">
    <source>
        <dbReference type="EMBL" id="HIZ31242.1"/>
    </source>
</evidence>
<dbReference type="Proteomes" id="UP000824035">
    <property type="component" value="Unassembled WGS sequence"/>
</dbReference>
<gene>
    <name evidence="2" type="ORF">H9813_08460</name>
</gene>
<evidence type="ECO:0000313" key="3">
    <source>
        <dbReference type="Proteomes" id="UP000824035"/>
    </source>
</evidence>
<keyword evidence="1" id="KW-0472">Membrane</keyword>
<comment type="caution">
    <text evidence="2">The sequence shown here is derived from an EMBL/GenBank/DDBJ whole genome shotgun (WGS) entry which is preliminary data.</text>
</comment>
<reference evidence="2" key="2">
    <citation type="submission" date="2021-04" db="EMBL/GenBank/DDBJ databases">
        <authorList>
            <person name="Gilroy R."/>
        </authorList>
    </citation>
    <scope>NUCLEOTIDE SEQUENCE</scope>
    <source>
        <strain evidence="2">ChiGjej4B4-18154</strain>
    </source>
</reference>
<reference evidence="2" key="1">
    <citation type="journal article" date="2021" name="PeerJ">
        <title>Extensive microbial diversity within the chicken gut microbiome revealed by metagenomics and culture.</title>
        <authorList>
            <person name="Gilroy R."/>
            <person name="Ravi A."/>
            <person name="Getino M."/>
            <person name="Pursley I."/>
            <person name="Horton D.L."/>
            <person name="Alikhan N.F."/>
            <person name="Baker D."/>
            <person name="Gharbi K."/>
            <person name="Hall N."/>
            <person name="Watson M."/>
            <person name="Adriaenssens E.M."/>
            <person name="Foster-Nyarko E."/>
            <person name="Jarju S."/>
            <person name="Secka A."/>
            <person name="Antonio M."/>
            <person name="Oren A."/>
            <person name="Chaudhuri R.R."/>
            <person name="La Ragione R."/>
            <person name="Hildebrand F."/>
            <person name="Pallen M.J."/>
        </authorList>
    </citation>
    <scope>NUCLEOTIDE SEQUENCE</scope>
    <source>
        <strain evidence="2">ChiGjej4B4-18154</strain>
    </source>
</reference>
<sequence length="152" mass="16270">MLPLCGELGVSVNELLAGRRVEETEYKEQAEANMMDLVRQNQENKKRMALSVICGSVTVVAVVALVIIASYLPLPVAARLAVLALALLTAVAGIGGAAVLDAGAGWFQCPACGALFVPTMAEYVKGHHTFTRRKLTCPECGKRGMCRHRVVF</sequence>